<keyword evidence="3" id="KW-1185">Reference proteome</keyword>
<dbReference type="PANTHER" id="PTHR43149">
    <property type="entry name" value="ENOYL-COA HYDRATASE"/>
    <property type="match status" value="1"/>
</dbReference>
<organism evidence="2 3">
    <name type="scientific">Xylaria bambusicola</name>
    <dbReference type="NCBI Taxonomy" id="326684"/>
    <lineage>
        <taxon>Eukaryota</taxon>
        <taxon>Fungi</taxon>
        <taxon>Dikarya</taxon>
        <taxon>Ascomycota</taxon>
        <taxon>Pezizomycotina</taxon>
        <taxon>Sordariomycetes</taxon>
        <taxon>Xylariomycetidae</taxon>
        <taxon>Xylariales</taxon>
        <taxon>Xylariaceae</taxon>
        <taxon>Xylaria</taxon>
    </lineage>
</organism>
<comment type="caution">
    <text evidence="2">The sequence shown here is derived from an EMBL/GenBank/DDBJ whole genome shotgun (WGS) entry which is preliminary data.</text>
</comment>
<dbReference type="Proteomes" id="UP001305414">
    <property type="component" value="Unassembled WGS sequence"/>
</dbReference>
<dbReference type="SUPFAM" id="SSF52096">
    <property type="entry name" value="ClpP/crotonase"/>
    <property type="match status" value="1"/>
</dbReference>
<evidence type="ECO:0000313" key="3">
    <source>
        <dbReference type="Proteomes" id="UP001305414"/>
    </source>
</evidence>
<dbReference type="InterPro" id="IPR045002">
    <property type="entry name" value="Ech1-like"/>
</dbReference>
<name>A0AAN7USS4_9PEZI</name>
<dbReference type="EMBL" id="JAWHQM010000023">
    <property type="protein sequence ID" value="KAK5632223.1"/>
    <property type="molecule type" value="Genomic_DNA"/>
</dbReference>
<dbReference type="CDD" id="cd06558">
    <property type="entry name" value="crotonase-like"/>
    <property type="match status" value="1"/>
</dbReference>
<evidence type="ECO:0000256" key="1">
    <source>
        <dbReference type="ARBA" id="ARBA00005254"/>
    </source>
</evidence>
<dbReference type="Pfam" id="PF00378">
    <property type="entry name" value="ECH_1"/>
    <property type="match status" value="1"/>
</dbReference>
<proteinExistence type="inferred from homology"/>
<reference evidence="2 3" key="1">
    <citation type="submission" date="2023-10" db="EMBL/GenBank/DDBJ databases">
        <title>Draft genome sequence of Xylaria bambusicola isolate GMP-LS, the root and basal stem rot pathogen of sugarcane in Indonesia.</title>
        <authorList>
            <person name="Selvaraj P."/>
            <person name="Muralishankar V."/>
            <person name="Muruganantham S."/>
            <person name="Sp S."/>
            <person name="Haryani S."/>
            <person name="Lau K.J.X."/>
            <person name="Naqvi N.I."/>
        </authorList>
    </citation>
    <scope>NUCLEOTIDE SEQUENCE [LARGE SCALE GENOMIC DNA]</scope>
    <source>
        <strain evidence="2">GMP-LS</strain>
    </source>
</reference>
<protein>
    <recommendedName>
        <fullName evidence="4">Enoyl-CoA hydratase/isomerase family protein</fullName>
    </recommendedName>
</protein>
<dbReference type="GO" id="GO:0005739">
    <property type="term" value="C:mitochondrion"/>
    <property type="evidence" value="ECO:0007669"/>
    <property type="project" value="TreeGrafter"/>
</dbReference>
<dbReference type="InterPro" id="IPR001753">
    <property type="entry name" value="Enoyl-CoA_hydra/iso"/>
</dbReference>
<comment type="similarity">
    <text evidence="1">Belongs to the enoyl-CoA hydratase/isomerase family.</text>
</comment>
<dbReference type="GO" id="GO:0051750">
    <property type="term" value="F:delta(3,5)-delta(2,4)-dienoyl-CoA isomerase activity"/>
    <property type="evidence" value="ECO:0007669"/>
    <property type="project" value="TreeGrafter"/>
</dbReference>
<dbReference type="InterPro" id="IPR029045">
    <property type="entry name" value="ClpP/crotonase-like_dom_sf"/>
</dbReference>
<accession>A0AAN7USS4</accession>
<sequence length="128" mass="14397">MAPSLEGYDNFKHFLISSPTEYVAHVETNRPEKLNAFIEDMWLELGQIFRKLSHDPSVRAVIFSAVGERAFTAGLDVQAAQQSGMLIPDGKSDGARAATRLRRHIREFQDSVSAIENCEKRMFNISNV</sequence>
<gene>
    <name evidence="2" type="ORF">RRF57_007937</name>
</gene>
<dbReference type="AlphaFoldDB" id="A0AAN7USS4"/>
<dbReference type="Gene3D" id="3.90.226.10">
    <property type="entry name" value="2-enoyl-CoA Hydratase, Chain A, domain 1"/>
    <property type="match status" value="1"/>
</dbReference>
<evidence type="ECO:0000313" key="2">
    <source>
        <dbReference type="EMBL" id="KAK5632223.1"/>
    </source>
</evidence>
<evidence type="ECO:0008006" key="4">
    <source>
        <dbReference type="Google" id="ProtNLM"/>
    </source>
</evidence>
<dbReference type="PANTHER" id="PTHR43149:SF1">
    <property type="entry name" value="DELTA(3,5)-DELTA(2,4)-DIENOYL-COA ISOMERASE, MITOCHONDRIAL"/>
    <property type="match status" value="1"/>
</dbReference>